<protein>
    <recommendedName>
        <fullName evidence="3">DNA recombination and repair protein Rad51-like C-terminal domain-containing protein</fullName>
    </recommendedName>
</protein>
<evidence type="ECO:0008006" key="3">
    <source>
        <dbReference type="Google" id="ProtNLM"/>
    </source>
</evidence>
<evidence type="ECO:0000313" key="2">
    <source>
        <dbReference type="Proteomes" id="UP001159042"/>
    </source>
</evidence>
<dbReference type="GO" id="GO:0042148">
    <property type="term" value="P:DNA strand invasion"/>
    <property type="evidence" value="ECO:0007669"/>
    <property type="project" value="TreeGrafter"/>
</dbReference>
<dbReference type="AlphaFoldDB" id="A0AAV8W5E7"/>
<reference evidence="1 2" key="1">
    <citation type="journal article" date="2023" name="Insect Mol. Biol.">
        <title>Genome sequencing provides insights into the evolution of gene families encoding plant cell wall-degrading enzymes in longhorned beetles.</title>
        <authorList>
            <person name="Shin N.R."/>
            <person name="Okamura Y."/>
            <person name="Kirsch R."/>
            <person name="Pauchet Y."/>
        </authorList>
    </citation>
    <scope>NUCLEOTIDE SEQUENCE [LARGE SCALE GENOMIC DNA]</scope>
    <source>
        <strain evidence="1">EAD_L_NR</strain>
    </source>
</reference>
<dbReference type="GO" id="GO:0005813">
    <property type="term" value="C:centrosome"/>
    <property type="evidence" value="ECO:0007669"/>
    <property type="project" value="TreeGrafter"/>
</dbReference>
<name>A0AAV8W5E7_9CUCU</name>
<dbReference type="InterPro" id="IPR027417">
    <property type="entry name" value="P-loop_NTPase"/>
</dbReference>
<dbReference type="Proteomes" id="UP001159042">
    <property type="component" value="Unassembled WGS sequence"/>
</dbReference>
<sequence>MLTESTYIFSFSNKCAMQHNRIESGVQLFSRVNRKTYLEGINSALFPNGGPHHNQVIEITGAPEIDKYDLIIDFIVRCILPNKYNNEWKGSAAILINTDFQISLLKIIKVIETKIAKHDIKESKRLIIENALKNLIIFNCYTLEQLEMTFYYLENVIQSNANICLVAIDNISTGFWISSMNSGTSNYSHSLRNFEILYNVIKSLEVLTIFLKHDKTTKKRFSSKVDFRIEIEKIEDNYKAIVTSYENQSVVHIPFHLKADIEFLQQIS</sequence>
<proteinExistence type="predicted"/>
<dbReference type="GO" id="GO:0000724">
    <property type="term" value="P:double-strand break repair via homologous recombination"/>
    <property type="evidence" value="ECO:0007669"/>
    <property type="project" value="InterPro"/>
</dbReference>
<keyword evidence="2" id="KW-1185">Reference proteome</keyword>
<dbReference type="PANTHER" id="PTHR46644">
    <property type="entry name" value="DNA REPAIR PROTEIN XRCC2"/>
    <property type="match status" value="1"/>
</dbReference>
<dbReference type="GO" id="GO:0005657">
    <property type="term" value="C:replication fork"/>
    <property type="evidence" value="ECO:0007669"/>
    <property type="project" value="InterPro"/>
</dbReference>
<dbReference type="EMBL" id="JANEYG010000009">
    <property type="protein sequence ID" value="KAJ8921649.1"/>
    <property type="molecule type" value="Genomic_DNA"/>
</dbReference>
<accession>A0AAV8W5E7</accession>
<evidence type="ECO:0000313" key="1">
    <source>
        <dbReference type="EMBL" id="KAJ8921649.1"/>
    </source>
</evidence>
<dbReference type="GO" id="GO:0033063">
    <property type="term" value="C:Rad51B-Rad51C-Rad51D-XRCC2 complex"/>
    <property type="evidence" value="ECO:0007669"/>
    <property type="project" value="InterPro"/>
</dbReference>
<dbReference type="GO" id="GO:0000400">
    <property type="term" value="F:four-way junction DNA binding"/>
    <property type="evidence" value="ECO:0007669"/>
    <property type="project" value="TreeGrafter"/>
</dbReference>
<organism evidence="1 2">
    <name type="scientific">Exocentrus adspersus</name>
    <dbReference type="NCBI Taxonomy" id="1586481"/>
    <lineage>
        <taxon>Eukaryota</taxon>
        <taxon>Metazoa</taxon>
        <taxon>Ecdysozoa</taxon>
        <taxon>Arthropoda</taxon>
        <taxon>Hexapoda</taxon>
        <taxon>Insecta</taxon>
        <taxon>Pterygota</taxon>
        <taxon>Neoptera</taxon>
        <taxon>Endopterygota</taxon>
        <taxon>Coleoptera</taxon>
        <taxon>Polyphaga</taxon>
        <taxon>Cucujiformia</taxon>
        <taxon>Chrysomeloidea</taxon>
        <taxon>Cerambycidae</taxon>
        <taxon>Lamiinae</taxon>
        <taxon>Acanthocinini</taxon>
        <taxon>Exocentrus</taxon>
    </lineage>
</organism>
<comment type="caution">
    <text evidence="1">The sequence shown here is derived from an EMBL/GenBank/DDBJ whole genome shotgun (WGS) entry which is preliminary data.</text>
</comment>
<gene>
    <name evidence="1" type="ORF">NQ315_010558</name>
</gene>
<dbReference type="InterPro" id="IPR030547">
    <property type="entry name" value="XRCC2"/>
</dbReference>
<dbReference type="PANTHER" id="PTHR46644:SF2">
    <property type="entry name" value="DNA REPAIR PROTEIN XRCC2"/>
    <property type="match status" value="1"/>
</dbReference>
<dbReference type="SUPFAM" id="SSF52540">
    <property type="entry name" value="P-loop containing nucleoside triphosphate hydrolases"/>
    <property type="match status" value="1"/>
</dbReference>
<dbReference type="Gene3D" id="3.40.50.300">
    <property type="entry name" value="P-loop containing nucleotide triphosphate hydrolases"/>
    <property type="match status" value="1"/>
</dbReference>